<organism evidence="2 7">
    <name type="scientific">Enterococcus faecium</name>
    <name type="common">Streptococcus faecium</name>
    <dbReference type="NCBI Taxonomy" id="1352"/>
    <lineage>
        <taxon>Bacteria</taxon>
        <taxon>Bacillati</taxon>
        <taxon>Bacillota</taxon>
        <taxon>Bacilli</taxon>
        <taxon>Lactobacillales</taxon>
        <taxon>Enterococcaceae</taxon>
        <taxon>Enterococcus</taxon>
    </lineage>
</organism>
<dbReference type="RefSeq" id="WP_002296501.1">
    <property type="nucleotide sequence ID" value="NZ_AP022341.1"/>
</dbReference>
<evidence type="ECO:0000313" key="7">
    <source>
        <dbReference type="Proteomes" id="UP000469871"/>
    </source>
</evidence>
<sequence>MNGGENVARKKYPEAVETGQRIRLARIEKGLSMEQLGGKLSPPASKGAVSNWENGYNLPNNTRLKQLSKVLDVSTTYLLNGSYTLRDMHMMPEIKRNVLEKQLKKTIEKNNSIIDSNLSNAINNIEEDNLTVSQKIYLTNAIKYLKTGSRIEFPDGSTPIAYLAALLNTLLRYDSLINDSEKNTDEKKEYQEFYENDLLKEFTALVTELNKHYSK</sequence>
<dbReference type="EMBL" id="FKLM01000005">
    <property type="protein sequence ID" value="SAY76897.1"/>
    <property type="molecule type" value="Genomic_DNA"/>
</dbReference>
<reference evidence="4 5" key="1">
    <citation type="submission" date="2016-04" db="EMBL/GenBank/DDBJ databases">
        <authorList>
            <person name="Millard A."/>
        </authorList>
    </citation>
    <scope>NUCLEOTIDE SEQUENCE [LARGE SCALE GENOMIC DNA]</scope>
    <source>
        <strain evidence="4">Isolate 22</strain>
    </source>
</reference>
<evidence type="ECO:0000313" key="2">
    <source>
        <dbReference type="EMBL" id="KAB7572851.1"/>
    </source>
</evidence>
<dbReference type="InterPro" id="IPR001387">
    <property type="entry name" value="Cro/C1-type_HTH"/>
</dbReference>
<dbReference type="EMBL" id="WEFP01000002">
    <property type="protein sequence ID" value="KAB7572851.1"/>
    <property type="molecule type" value="Genomic_DNA"/>
</dbReference>
<evidence type="ECO:0000313" key="4">
    <source>
        <dbReference type="EMBL" id="SAY76897.1"/>
    </source>
</evidence>
<dbReference type="AlphaFoldDB" id="A0A132Z6B6"/>
<dbReference type="InterPro" id="IPR010982">
    <property type="entry name" value="Lambda_DNA-bd_dom_sf"/>
</dbReference>
<dbReference type="PROSITE" id="PS50943">
    <property type="entry name" value="HTH_CROC1"/>
    <property type="match status" value="1"/>
</dbReference>
<evidence type="ECO:0000313" key="6">
    <source>
        <dbReference type="Proteomes" id="UP000249070"/>
    </source>
</evidence>
<evidence type="ECO:0000259" key="1">
    <source>
        <dbReference type="PROSITE" id="PS50943"/>
    </source>
</evidence>
<feature type="domain" description="HTH cro/C1-type" evidence="1">
    <location>
        <begin position="22"/>
        <end position="78"/>
    </location>
</feature>
<dbReference type="CDD" id="cd00093">
    <property type="entry name" value="HTH_XRE"/>
    <property type="match status" value="1"/>
</dbReference>
<dbReference type="Gene3D" id="1.10.260.40">
    <property type="entry name" value="lambda repressor-like DNA-binding domains"/>
    <property type="match status" value="1"/>
</dbReference>
<evidence type="ECO:0000313" key="5">
    <source>
        <dbReference type="Proteomes" id="UP000183509"/>
    </source>
</evidence>
<protein>
    <submittedName>
        <fullName evidence="4">Helix-turn-helix domain-containing protein</fullName>
    </submittedName>
    <submittedName>
        <fullName evidence="2">Helix-turn-helix transcriptional regulator</fullName>
    </submittedName>
    <submittedName>
        <fullName evidence="3">XRE family transcriptional regulator</fullName>
    </submittedName>
</protein>
<dbReference type="Proteomes" id="UP000183509">
    <property type="component" value="Unassembled WGS sequence"/>
</dbReference>
<dbReference type="Proteomes" id="UP000469871">
    <property type="component" value="Unassembled WGS sequence"/>
</dbReference>
<dbReference type="SMART" id="SM00530">
    <property type="entry name" value="HTH_XRE"/>
    <property type="match status" value="1"/>
</dbReference>
<accession>A0A132Z6B6</accession>
<reference evidence="3 6" key="2">
    <citation type="submission" date="2018-05" db="EMBL/GenBank/DDBJ databases">
        <title>Vancomycin-resistant Enterococcus faecium strain from Chelyabinsk, Russia.</title>
        <authorList>
            <person name="Gostev V."/>
            <person name="Goncharov A."/>
            <person name="Kolodzhieva V."/>
            <person name="Suvorov A."/>
            <person name="Sidorenko S."/>
            <person name="Zueva L."/>
        </authorList>
    </citation>
    <scope>NUCLEOTIDE SEQUENCE [LARGE SCALE GENOMIC DNA]</scope>
    <source>
        <strain evidence="3 6">20</strain>
    </source>
</reference>
<comment type="caution">
    <text evidence="2">The sequence shown here is derived from an EMBL/GenBank/DDBJ whole genome shotgun (WGS) entry which is preliminary data.</text>
</comment>
<reference evidence="2 7" key="3">
    <citation type="submission" date="2019-10" db="EMBL/GenBank/DDBJ databases">
        <title>Evolutionary dynamics of vancomycin-resistant Enterococcus faecium during gastrointestinal tract colonization and bloodstream infection in immunocompromised pediatric patients.</title>
        <authorList>
            <person name="Chilambi G.S."/>
            <person name="Nordstrom H.R."/>
            <person name="Evans D.R."/>
            <person name="Ferrolino J."/>
            <person name="Hayden R.T."/>
            <person name="Maron G.M."/>
            <person name="Vo A.N."/>
            <person name="Gilmore M.S."/>
            <person name="Wolf J."/>
            <person name="Rosch J.W."/>
            <person name="Van Tyne D."/>
        </authorList>
    </citation>
    <scope>NUCLEOTIDE SEQUENCE [LARGE SCALE GENOMIC DNA]</scope>
    <source>
        <strain evidence="2 7">VRECG27</strain>
    </source>
</reference>
<dbReference type="EMBL" id="QHGU01000005">
    <property type="protein sequence ID" value="PZM56923.1"/>
    <property type="molecule type" value="Genomic_DNA"/>
</dbReference>
<proteinExistence type="predicted"/>
<dbReference type="Pfam" id="PF01381">
    <property type="entry name" value="HTH_3"/>
    <property type="match status" value="1"/>
</dbReference>
<gene>
    <name evidence="3" type="ORF">DKP91_01955</name>
    <name evidence="4" type="ORF">DTPHA_600469</name>
    <name evidence="2" type="ORF">GBM73_13665</name>
</gene>
<dbReference type="SUPFAM" id="SSF47413">
    <property type="entry name" value="lambda repressor-like DNA-binding domains"/>
    <property type="match status" value="1"/>
</dbReference>
<evidence type="ECO:0000313" key="3">
    <source>
        <dbReference type="EMBL" id="PZM56923.1"/>
    </source>
</evidence>
<dbReference type="Proteomes" id="UP000249070">
    <property type="component" value="Unassembled WGS sequence"/>
</dbReference>
<name>A0A132Z6B6_ENTFC</name>
<dbReference type="GO" id="GO:0003677">
    <property type="term" value="F:DNA binding"/>
    <property type="evidence" value="ECO:0007669"/>
    <property type="project" value="InterPro"/>
</dbReference>